<dbReference type="Proteomes" id="UP000645828">
    <property type="component" value="Unassembled WGS sequence"/>
</dbReference>
<dbReference type="Pfam" id="PF14836">
    <property type="entry name" value="Ubiquitin_3"/>
    <property type="match status" value="1"/>
</dbReference>
<dbReference type="GO" id="GO:0005739">
    <property type="term" value="C:mitochondrion"/>
    <property type="evidence" value="ECO:0007669"/>
    <property type="project" value="UniProtKB-SubCell"/>
</dbReference>
<dbReference type="InterPro" id="IPR028135">
    <property type="entry name" value="Ub_USP-typ"/>
</dbReference>
<dbReference type="AlphaFoldDB" id="A0A811YMI7"/>
<evidence type="ECO:0000256" key="4">
    <source>
        <dbReference type="ARBA" id="ARBA00004555"/>
    </source>
</evidence>
<evidence type="ECO:0000259" key="15">
    <source>
        <dbReference type="Pfam" id="PF14836"/>
    </source>
</evidence>
<evidence type="ECO:0000256" key="10">
    <source>
        <dbReference type="ARBA" id="ARBA00023128"/>
    </source>
</evidence>
<protein>
    <recommendedName>
        <fullName evidence="13">Gametogenetin-binding protein 1</fullName>
    </recommendedName>
</protein>
<accession>A0A811YMI7</accession>
<feature type="domain" description="Ubiquitin-like" evidence="15">
    <location>
        <begin position="236"/>
        <end position="322"/>
    </location>
</feature>
<evidence type="ECO:0000313" key="16">
    <source>
        <dbReference type="EMBL" id="CAD7677709.1"/>
    </source>
</evidence>
<comment type="function">
    <text evidence="12">Induces mitochondrial fragmentation, possibly by promoting DNM1L-dependent fission and may play a role in mitochondrial morphogenesis during spermatogenesis.</text>
</comment>
<evidence type="ECO:0000256" key="8">
    <source>
        <dbReference type="ARBA" id="ARBA00022871"/>
    </source>
</evidence>
<evidence type="ECO:0000256" key="2">
    <source>
        <dbReference type="ARBA" id="ARBA00004173"/>
    </source>
</evidence>
<dbReference type="FunFam" id="3.10.20.90:FF:000263">
    <property type="entry name" value="gametogenetin-binding protein 1-like"/>
    <property type="match status" value="1"/>
</dbReference>
<dbReference type="GO" id="GO:0007283">
    <property type="term" value="P:spermatogenesis"/>
    <property type="evidence" value="ECO:0007669"/>
    <property type="project" value="UniProtKB-KW"/>
</dbReference>
<keyword evidence="7" id="KW-0221">Differentiation</keyword>
<feature type="region of interest" description="Disordered" evidence="14">
    <location>
        <begin position="29"/>
        <end position="48"/>
    </location>
</feature>
<evidence type="ECO:0000256" key="9">
    <source>
        <dbReference type="ARBA" id="ARBA00023034"/>
    </source>
</evidence>
<comment type="caution">
    <text evidence="16">The sequence shown here is derived from an EMBL/GenBank/DDBJ whole genome shotgun (WGS) entry which is preliminary data.</text>
</comment>
<organism evidence="16 17">
    <name type="scientific">Nyctereutes procyonoides</name>
    <name type="common">Raccoon dog</name>
    <name type="synonym">Canis procyonoides</name>
    <dbReference type="NCBI Taxonomy" id="34880"/>
    <lineage>
        <taxon>Eukaryota</taxon>
        <taxon>Metazoa</taxon>
        <taxon>Chordata</taxon>
        <taxon>Craniata</taxon>
        <taxon>Vertebrata</taxon>
        <taxon>Euteleostomi</taxon>
        <taxon>Mammalia</taxon>
        <taxon>Eutheria</taxon>
        <taxon>Laurasiatheria</taxon>
        <taxon>Carnivora</taxon>
        <taxon>Caniformia</taxon>
        <taxon>Canidae</taxon>
        <taxon>Nyctereutes</taxon>
    </lineage>
</organism>
<dbReference type="GO" id="GO:0030154">
    <property type="term" value="P:cell differentiation"/>
    <property type="evidence" value="ECO:0007669"/>
    <property type="project" value="UniProtKB-KW"/>
</dbReference>
<evidence type="ECO:0000256" key="7">
    <source>
        <dbReference type="ARBA" id="ARBA00022782"/>
    </source>
</evidence>
<keyword evidence="11" id="KW-0472">Membrane</keyword>
<keyword evidence="5" id="KW-0217">Developmental protein</keyword>
<keyword evidence="8" id="KW-0744">Spermatogenesis</keyword>
<dbReference type="GO" id="GO:0005794">
    <property type="term" value="C:Golgi apparatus"/>
    <property type="evidence" value="ECO:0007669"/>
    <property type="project" value="UniProtKB-SubCell"/>
</dbReference>
<keyword evidence="17" id="KW-1185">Reference proteome</keyword>
<dbReference type="Gene3D" id="3.10.20.90">
    <property type="entry name" value="Phosphatidylinositol 3-kinase Catalytic Subunit, Chain A, domain 1"/>
    <property type="match status" value="1"/>
</dbReference>
<dbReference type="GO" id="GO:0016020">
    <property type="term" value="C:membrane"/>
    <property type="evidence" value="ECO:0007669"/>
    <property type="project" value="UniProtKB-SubCell"/>
</dbReference>
<gene>
    <name evidence="16" type="ORF">NYPRO_LOCUS10507</name>
</gene>
<evidence type="ECO:0000256" key="1">
    <source>
        <dbReference type="ARBA" id="ARBA00004170"/>
    </source>
</evidence>
<feature type="compositionally biased region" description="Basic and acidic residues" evidence="14">
    <location>
        <begin position="131"/>
        <end position="147"/>
    </location>
</feature>
<evidence type="ECO:0000256" key="3">
    <source>
        <dbReference type="ARBA" id="ARBA00004496"/>
    </source>
</evidence>
<name>A0A811YMI7_NYCPR</name>
<evidence type="ECO:0000256" key="6">
    <source>
        <dbReference type="ARBA" id="ARBA00022490"/>
    </source>
</evidence>
<comment type="subcellular location">
    <subcellularLocation>
        <location evidence="3">Cytoplasm</location>
    </subcellularLocation>
    <subcellularLocation>
        <location evidence="4">Golgi apparatus</location>
    </subcellularLocation>
    <subcellularLocation>
        <location evidence="1">Membrane</location>
        <topology evidence="1">Peripheral membrane protein</topology>
    </subcellularLocation>
    <subcellularLocation>
        <location evidence="2">Mitochondrion</location>
    </subcellularLocation>
</comment>
<keyword evidence="9" id="KW-0333">Golgi apparatus</keyword>
<keyword evidence="10" id="KW-0496">Mitochondrion</keyword>
<sequence>METPASTPQSRILGRSSMFRFFRSLVGSKGSLKSSDKGLMGSQACPSQEQDATPLMINCQEGVGRKELRPPTTLSYTLSVALPQHNSLGLGMGDTGAQIPTPVEVLRVGAQGGEVKPILSRGSQKMLGSPSEKKEREKKEGSRGGLQRYKDLRQVRDWAVGGRGHFVQALEVEQACPQRSVGPLEVCPKTFTREEKECLLDGDLRLASSKVGFPLKESLSDEEKGKEEEMEEDDSSFKLCVPGIVPLQSPLPKTFRSTDTVGFVESELKNLLIVQRESGLWKMGSHEGRELLTQPEITLEEVGIVDGQHLLLEEMDEMGNRSPE</sequence>
<evidence type="ECO:0000256" key="12">
    <source>
        <dbReference type="ARBA" id="ARBA00054814"/>
    </source>
</evidence>
<evidence type="ECO:0000256" key="14">
    <source>
        <dbReference type="SAM" id="MobiDB-lite"/>
    </source>
</evidence>
<feature type="region of interest" description="Disordered" evidence="14">
    <location>
        <begin position="117"/>
        <end position="147"/>
    </location>
</feature>
<evidence type="ECO:0000313" key="17">
    <source>
        <dbReference type="Proteomes" id="UP000645828"/>
    </source>
</evidence>
<evidence type="ECO:0000256" key="11">
    <source>
        <dbReference type="ARBA" id="ARBA00023136"/>
    </source>
</evidence>
<keyword evidence="6" id="KW-0963">Cytoplasm</keyword>
<evidence type="ECO:0000256" key="13">
    <source>
        <dbReference type="ARBA" id="ARBA00073653"/>
    </source>
</evidence>
<evidence type="ECO:0000256" key="5">
    <source>
        <dbReference type="ARBA" id="ARBA00022473"/>
    </source>
</evidence>
<dbReference type="EMBL" id="CAJHUB010000680">
    <property type="protein sequence ID" value="CAD7677709.1"/>
    <property type="molecule type" value="Genomic_DNA"/>
</dbReference>
<proteinExistence type="predicted"/>
<feature type="compositionally biased region" description="Low complexity" evidence="14">
    <location>
        <begin position="29"/>
        <end position="42"/>
    </location>
</feature>
<reference evidence="16" key="1">
    <citation type="submission" date="2020-12" db="EMBL/GenBank/DDBJ databases">
        <authorList>
            <consortium name="Molecular Ecology Group"/>
        </authorList>
    </citation>
    <scope>NUCLEOTIDE SEQUENCE</scope>
    <source>
        <strain evidence="16">TBG_1078</strain>
    </source>
</reference>